<dbReference type="SUPFAM" id="SSF109604">
    <property type="entry name" value="HD-domain/PDEase-like"/>
    <property type="match status" value="1"/>
</dbReference>
<dbReference type="AlphaFoldDB" id="A0A9E4MYK6"/>
<name>A0A9E4MYK6_9GAMM</name>
<dbReference type="InterPro" id="IPR013976">
    <property type="entry name" value="HDOD"/>
</dbReference>
<feature type="domain" description="HDOD" evidence="2">
    <location>
        <begin position="17"/>
        <end position="210"/>
    </location>
</feature>
<reference evidence="3" key="1">
    <citation type="journal article" date="2021" name="Proc. Natl. Acad. Sci. U.S.A.">
        <title>Global biogeography of chemosynthetic symbionts reveals both localized and globally distributed symbiont groups. .</title>
        <authorList>
            <person name="Osvatic J.T."/>
            <person name="Wilkins L.G.E."/>
            <person name="Leibrecht L."/>
            <person name="Leray M."/>
            <person name="Zauner S."/>
            <person name="Polzin J."/>
            <person name="Camacho Y."/>
            <person name="Gros O."/>
            <person name="van Gils J.A."/>
            <person name="Eisen J.A."/>
            <person name="Petersen J.M."/>
            <person name="Yuen B."/>
        </authorList>
    </citation>
    <scope>NUCLEOTIDE SEQUENCE</scope>
    <source>
        <strain evidence="3">MAGL173</strain>
    </source>
</reference>
<evidence type="ECO:0000256" key="1">
    <source>
        <dbReference type="SAM" id="MobiDB-lite"/>
    </source>
</evidence>
<evidence type="ECO:0000259" key="2">
    <source>
        <dbReference type="PROSITE" id="PS51833"/>
    </source>
</evidence>
<dbReference type="Pfam" id="PF08668">
    <property type="entry name" value="HDOD"/>
    <property type="match status" value="1"/>
</dbReference>
<dbReference type="InterPro" id="IPR003607">
    <property type="entry name" value="HD/PDEase_dom"/>
</dbReference>
<dbReference type="Gene3D" id="3.30.450.40">
    <property type="match status" value="1"/>
</dbReference>
<evidence type="ECO:0000313" key="4">
    <source>
        <dbReference type="Proteomes" id="UP000886687"/>
    </source>
</evidence>
<dbReference type="Gene3D" id="1.10.3210.10">
    <property type="entry name" value="Hypothetical protein af1432"/>
    <property type="match status" value="1"/>
</dbReference>
<dbReference type="PANTHER" id="PTHR33525">
    <property type="match status" value="1"/>
</dbReference>
<proteinExistence type="predicted"/>
<comment type="caution">
    <text evidence="3">The sequence shown here is derived from an EMBL/GenBank/DDBJ whole genome shotgun (WGS) entry which is preliminary data.</text>
</comment>
<protein>
    <submittedName>
        <fullName evidence="3">HDOD domain-containing protein</fullName>
    </submittedName>
</protein>
<dbReference type="CDD" id="cd00077">
    <property type="entry name" value="HDc"/>
    <property type="match status" value="1"/>
</dbReference>
<organism evidence="3 4">
    <name type="scientific">Candidatus Thiodiazotropha lotti</name>
    <dbReference type="NCBI Taxonomy" id="2792787"/>
    <lineage>
        <taxon>Bacteria</taxon>
        <taxon>Pseudomonadati</taxon>
        <taxon>Pseudomonadota</taxon>
        <taxon>Gammaproteobacteria</taxon>
        <taxon>Chromatiales</taxon>
        <taxon>Sedimenticolaceae</taxon>
        <taxon>Candidatus Thiodiazotropha</taxon>
    </lineage>
</organism>
<gene>
    <name evidence="3" type="ORF">JAZ04_03635</name>
</gene>
<accession>A0A9E4MYK6</accession>
<dbReference type="EMBL" id="JAEPDI010000001">
    <property type="protein sequence ID" value="MCG7937936.1"/>
    <property type="molecule type" value="Genomic_DNA"/>
</dbReference>
<evidence type="ECO:0000313" key="3">
    <source>
        <dbReference type="EMBL" id="MCG7937936.1"/>
    </source>
</evidence>
<dbReference type="SUPFAM" id="SSF55781">
    <property type="entry name" value="GAF domain-like"/>
    <property type="match status" value="1"/>
</dbReference>
<sequence length="506" mass="55878">MSQSVEAWVRQLSSEPLPVMQRTLTQVRDLLNKSSVNHNRLSEVISRDPGFSLYVMQKLSQLPTQPKEPITRITLAIPMLGMELIEQASKTLPSLEDKLKGPPRRGLYNGYSRAAHAALYVRSLAKMRNLPDTDGLYTGALLHDIGEMALWSVVPDEMQRVQNKILGGDDRESVAKAELGCTFETLNIRLSERWQLPDLIIESQGISNSFLPKPLSVMLSSAIARETSLGWRREKTIGNLELLAEFLEIPQENAISALHQLAAEAARDLHTLPLPLPGFYIISGDPKPTTKPASKKSEQPAKSPPPPKKAVAEKPQPAPVQKAEPSTGKSVPEAETPPPKQQKPAAVSNTPAPPVQKSNPLQEMLNSALQQMHDDLGLSRTMFAMLTPDHAMIRSRLVIESEQQLSLKGFALDTKKPSLFKILLTKPQAIILNKDNAEKYLPMIPQEAKEQINTSGFVSMSIFIRNKPVGLFYADNGLSGPGVTRQQFENFKVICQKMMKTMGGGK</sequence>
<dbReference type="Proteomes" id="UP000886687">
    <property type="component" value="Unassembled WGS sequence"/>
</dbReference>
<feature type="region of interest" description="Disordered" evidence="1">
    <location>
        <begin position="283"/>
        <end position="359"/>
    </location>
</feature>
<dbReference type="InterPro" id="IPR029016">
    <property type="entry name" value="GAF-like_dom_sf"/>
</dbReference>
<dbReference type="PROSITE" id="PS51833">
    <property type="entry name" value="HDOD"/>
    <property type="match status" value="1"/>
</dbReference>
<dbReference type="InterPro" id="IPR052340">
    <property type="entry name" value="RNase_Y/CdgJ"/>
</dbReference>
<dbReference type="PANTHER" id="PTHR33525:SF3">
    <property type="entry name" value="RIBONUCLEASE Y"/>
    <property type="match status" value="1"/>
</dbReference>